<organism evidence="4 5">
    <name type="scientific">Rivihabitans pingtungensis</name>
    <dbReference type="NCBI Taxonomy" id="1054498"/>
    <lineage>
        <taxon>Bacteria</taxon>
        <taxon>Pseudomonadati</taxon>
        <taxon>Pseudomonadota</taxon>
        <taxon>Betaproteobacteria</taxon>
        <taxon>Neisseriales</taxon>
        <taxon>Aquaspirillaceae</taxon>
        <taxon>Rivihabitans</taxon>
    </lineage>
</organism>
<accession>A0A318KNN9</accession>
<dbReference type="PANTHER" id="PTHR37302">
    <property type="entry name" value="SLR1116 PROTEIN"/>
    <property type="match status" value="1"/>
</dbReference>
<dbReference type="AlphaFoldDB" id="A0A318KNN9"/>
<dbReference type="InterPro" id="IPR007837">
    <property type="entry name" value="DinB"/>
</dbReference>
<dbReference type="Gene3D" id="1.20.120.450">
    <property type="entry name" value="dinb family like domain"/>
    <property type="match status" value="1"/>
</dbReference>
<comment type="similarity">
    <text evidence="1">Belongs to the DinB family.</text>
</comment>
<dbReference type="Pfam" id="PF05163">
    <property type="entry name" value="DinB"/>
    <property type="match status" value="1"/>
</dbReference>
<feature type="binding site" evidence="3">
    <location>
        <position position="51"/>
    </location>
    <ligand>
        <name>a divalent metal cation</name>
        <dbReference type="ChEBI" id="CHEBI:60240"/>
    </ligand>
</feature>
<dbReference type="PANTHER" id="PTHR37302:SF1">
    <property type="entry name" value="PROTEIN DINB"/>
    <property type="match status" value="1"/>
</dbReference>
<evidence type="ECO:0000313" key="5">
    <source>
        <dbReference type="Proteomes" id="UP000247555"/>
    </source>
</evidence>
<dbReference type="SUPFAM" id="SSF109854">
    <property type="entry name" value="DinB/YfiT-like putative metalloenzymes"/>
    <property type="match status" value="1"/>
</dbReference>
<dbReference type="InterPro" id="IPR034660">
    <property type="entry name" value="DinB/YfiT-like"/>
</dbReference>
<protein>
    <submittedName>
        <fullName evidence="4">Putative damage-inducible protein DinB</fullName>
    </submittedName>
</protein>
<feature type="binding site" evidence="3">
    <location>
        <position position="147"/>
    </location>
    <ligand>
        <name>a divalent metal cation</name>
        <dbReference type="ChEBI" id="CHEBI:60240"/>
    </ligand>
</feature>
<dbReference type="GO" id="GO:0046872">
    <property type="term" value="F:metal ion binding"/>
    <property type="evidence" value="ECO:0007669"/>
    <property type="project" value="UniProtKB-KW"/>
</dbReference>
<dbReference type="Proteomes" id="UP000247555">
    <property type="component" value="Unassembled WGS sequence"/>
</dbReference>
<name>A0A318KNN9_9NEIS</name>
<keyword evidence="2 3" id="KW-0479">Metal-binding</keyword>
<dbReference type="RefSeq" id="WP_110391387.1">
    <property type="nucleotide sequence ID" value="NZ_QJKI01000017.1"/>
</dbReference>
<dbReference type="EMBL" id="QJKI01000017">
    <property type="protein sequence ID" value="PXX77425.1"/>
    <property type="molecule type" value="Genomic_DNA"/>
</dbReference>
<dbReference type="OrthoDB" id="9807509at2"/>
<gene>
    <name evidence="4" type="ORF">DFR34_11730</name>
</gene>
<evidence type="ECO:0000256" key="2">
    <source>
        <dbReference type="ARBA" id="ARBA00022723"/>
    </source>
</evidence>
<evidence type="ECO:0000313" key="4">
    <source>
        <dbReference type="EMBL" id="PXX77425.1"/>
    </source>
</evidence>
<feature type="binding site" evidence="3">
    <location>
        <position position="151"/>
    </location>
    <ligand>
        <name>a divalent metal cation</name>
        <dbReference type="ChEBI" id="CHEBI:60240"/>
    </ligand>
</feature>
<sequence>MHALLAHARLMADYNQWINTRLYAAAAELPHDMLTQDRGAFFRSVLGTLNHIMVGDRVWLSRFARHPARHAALESFRRMSAPQRVDVMLHDTLPELTLARHQLDQTIIDWCTELNADALAHPLAYQSLKGVPAVRPMGSLMMHFFNHQTHHRGQVTTLLSQCGVDIGETDLLGLIPQCDEEPV</sequence>
<comment type="caution">
    <text evidence="4">The sequence shown here is derived from an EMBL/GenBank/DDBJ whole genome shotgun (WGS) entry which is preliminary data.</text>
</comment>
<proteinExistence type="inferred from homology"/>
<evidence type="ECO:0000256" key="1">
    <source>
        <dbReference type="ARBA" id="ARBA00008635"/>
    </source>
</evidence>
<evidence type="ECO:0000256" key="3">
    <source>
        <dbReference type="PIRSR" id="PIRSR607837-1"/>
    </source>
</evidence>
<reference evidence="4 5" key="1">
    <citation type="submission" date="2018-05" db="EMBL/GenBank/DDBJ databases">
        <title>Genomic Encyclopedia of Type Strains, Phase IV (KMG-IV): sequencing the most valuable type-strain genomes for metagenomic binning, comparative biology and taxonomic classification.</title>
        <authorList>
            <person name="Goeker M."/>
        </authorList>
    </citation>
    <scope>NUCLEOTIDE SEQUENCE [LARGE SCALE GENOMIC DNA]</scope>
    <source>
        <strain evidence="4 5">DSM 29661</strain>
    </source>
</reference>
<keyword evidence="5" id="KW-1185">Reference proteome</keyword>